<reference evidence="4 5" key="1">
    <citation type="journal article" date="2015" name="Genome Announc.">
        <title>Complete genome sequence of the human gut symbiont Roseburia hominis.</title>
        <authorList>
            <person name="Travis A.J."/>
            <person name="Kelly D."/>
            <person name="Flint H.J."/>
            <person name="Aminov R.I."/>
        </authorList>
    </citation>
    <scope>NUCLEOTIDE SEQUENCE [LARGE SCALE GENOMIC DNA]</scope>
    <source>
        <strain evidence="5">DSM 16839 / JCM 17582 / NCIMB 14029 / A2-183</strain>
    </source>
</reference>
<keyword evidence="2 4" id="KW-0378">Hydrolase</keyword>
<dbReference type="SUPFAM" id="SSF51445">
    <property type="entry name" value="(Trans)glycosidases"/>
    <property type="match status" value="1"/>
</dbReference>
<evidence type="ECO:0000256" key="1">
    <source>
        <dbReference type="ARBA" id="ARBA00005336"/>
    </source>
</evidence>
<sequence length="803" mass="89484">MVLSVILKGKAENMEKREWRYSGTIEERTSIREQVHDVLARKVAEEAMVLLKNESLLPLPLDVPMALFGSGAKKTVKGGIGSGDVNNRKTISVYQGLLEAGAMITSEAWLCDYEKRYEQAREEWKKLVLEETKRVENPFDAYSNHPFCFPEGRAVTEQDIAGAGVAVYVLSRISGEGSDRRKERGDYELSRREQEDLLFLNEKKIPVVLLLNTGGPVELTDILEQAKNIRAVLNISQPGQAGGYAVADILFGKAVPSGKLTATWARHYGDYPSADTYGYRNGDLEKEEYREEIFVGYRHFDRENLPVLFPFGYGLSYTSFLIRQRSVREETNSLELAVSVQNTGGTYAGKETVQVYATFPQTGMEKEKKRLVGFAKTKCLLPGEIQQLEIKIPKNMLASFSEEQSAWYLEDGTYGIWIGADSQKLEQAWEFDVYERTITEHTCRLEAAESDAGKLSAAEEQKVHLTGKIPAEELIPLLYGHVEQNSSTLGAAGIRVPGSAGETTHALEQPYGIRALIMADGPAGIRLHQSYEVDADSGKVYGKSVLGALENGYLEPMQKHENAKTYYQFCTAFPVGTAMAQTWNEELLQSFGRAVSHEMKEFHIDLWLAPGMNIQRNPLCGRNFEYYSEDPFLSGKMAAAVVRGVQEEGTCGAVIKHFACNNQEDNRMGVDVHISERALREIYLRGFEIAVKESAPVAIMTSYNRVNGVHAANSRALCTVIAREEWGFDGVLMSDWSTTAPEDGSIPWKCIEAGNDLIMPGSEKDDADIRQAYADGRLSEKKIRLCAGRIISLINKLDKKTKK</sequence>
<dbReference type="InterPro" id="IPR026891">
    <property type="entry name" value="Fn3-like"/>
</dbReference>
<accession>G2SWK2</accession>
<dbReference type="InterPro" id="IPR013783">
    <property type="entry name" value="Ig-like_fold"/>
</dbReference>
<dbReference type="PANTHER" id="PTHR42715:SF10">
    <property type="entry name" value="BETA-GLUCOSIDASE"/>
    <property type="match status" value="1"/>
</dbReference>
<dbReference type="KEGG" id="rho:RHOM_05835"/>
<dbReference type="Proteomes" id="UP000008178">
    <property type="component" value="Chromosome"/>
</dbReference>
<comment type="similarity">
    <text evidence="1">Belongs to the glycosyl hydrolase 3 family.</text>
</comment>
<dbReference type="Pfam" id="PF14310">
    <property type="entry name" value="Fn3-like"/>
    <property type="match status" value="1"/>
</dbReference>
<dbReference type="InterPro" id="IPR017853">
    <property type="entry name" value="GH"/>
</dbReference>
<evidence type="ECO:0000259" key="3">
    <source>
        <dbReference type="SMART" id="SM01217"/>
    </source>
</evidence>
<dbReference type="InterPro" id="IPR036962">
    <property type="entry name" value="Glyco_hydro_3_N_sf"/>
</dbReference>
<dbReference type="Gene3D" id="3.20.20.300">
    <property type="entry name" value="Glycoside hydrolase, family 3, N-terminal domain"/>
    <property type="match status" value="1"/>
</dbReference>
<organism evidence="4 5">
    <name type="scientific">Roseburia hominis (strain DSM 16839 / JCM 17582 / NCIMB 14029 / A2-183)</name>
    <dbReference type="NCBI Taxonomy" id="585394"/>
    <lineage>
        <taxon>Bacteria</taxon>
        <taxon>Bacillati</taxon>
        <taxon>Bacillota</taxon>
        <taxon>Clostridia</taxon>
        <taxon>Lachnospirales</taxon>
        <taxon>Lachnospiraceae</taxon>
        <taxon>Roseburia</taxon>
    </lineage>
</organism>
<dbReference type="InterPro" id="IPR001764">
    <property type="entry name" value="Glyco_hydro_3_N"/>
</dbReference>
<protein>
    <submittedName>
        <fullName evidence="4">Beta-glucosidase-like glycosyl hydrolase</fullName>
    </submittedName>
</protein>
<gene>
    <name evidence="4" type="ordered locus">RHOM_05835</name>
</gene>
<evidence type="ECO:0000313" key="5">
    <source>
        <dbReference type="Proteomes" id="UP000008178"/>
    </source>
</evidence>
<dbReference type="SUPFAM" id="SSF52279">
    <property type="entry name" value="Beta-D-glucan exohydrolase, C-terminal domain"/>
    <property type="match status" value="1"/>
</dbReference>
<dbReference type="InterPro" id="IPR002772">
    <property type="entry name" value="Glyco_hydro_3_C"/>
</dbReference>
<dbReference type="InterPro" id="IPR036881">
    <property type="entry name" value="Glyco_hydro_3_C_sf"/>
</dbReference>
<dbReference type="BioCyc" id="RHOM585394:G1H02-1179-MONOMER"/>
<dbReference type="AlphaFoldDB" id="G2SWK2"/>
<dbReference type="Pfam" id="PF01915">
    <property type="entry name" value="Glyco_hydro_3_C"/>
    <property type="match status" value="1"/>
</dbReference>
<feature type="domain" description="Fibronectin type III-like" evidence="3">
    <location>
        <begin position="351"/>
        <end position="422"/>
    </location>
</feature>
<dbReference type="eggNOG" id="COG1472">
    <property type="taxonomic scope" value="Bacteria"/>
</dbReference>
<dbReference type="Gene3D" id="3.40.50.1700">
    <property type="entry name" value="Glycoside hydrolase family 3 C-terminal domain"/>
    <property type="match status" value="1"/>
</dbReference>
<dbReference type="SMART" id="SM01217">
    <property type="entry name" value="Fn3_like"/>
    <property type="match status" value="1"/>
</dbReference>
<dbReference type="HOGENOM" id="CLU_005235_2_0_9"/>
<dbReference type="GO" id="GO:0005975">
    <property type="term" value="P:carbohydrate metabolic process"/>
    <property type="evidence" value="ECO:0007669"/>
    <property type="project" value="InterPro"/>
</dbReference>
<proteinExistence type="inferred from homology"/>
<dbReference type="PANTHER" id="PTHR42715">
    <property type="entry name" value="BETA-GLUCOSIDASE"/>
    <property type="match status" value="1"/>
</dbReference>
<dbReference type="STRING" id="585394.RHOM_05835"/>
<name>G2SWK2_ROSHA</name>
<keyword evidence="5" id="KW-1185">Reference proteome</keyword>
<dbReference type="InterPro" id="IPR050288">
    <property type="entry name" value="Cellulose_deg_GH3"/>
</dbReference>
<dbReference type="Gene3D" id="2.60.40.10">
    <property type="entry name" value="Immunoglobulins"/>
    <property type="match status" value="1"/>
</dbReference>
<dbReference type="Pfam" id="PF00933">
    <property type="entry name" value="Glyco_hydro_3"/>
    <property type="match status" value="1"/>
</dbReference>
<evidence type="ECO:0000256" key="2">
    <source>
        <dbReference type="ARBA" id="ARBA00022801"/>
    </source>
</evidence>
<dbReference type="GO" id="GO:0004553">
    <property type="term" value="F:hydrolase activity, hydrolyzing O-glycosyl compounds"/>
    <property type="evidence" value="ECO:0007669"/>
    <property type="project" value="InterPro"/>
</dbReference>
<dbReference type="PRINTS" id="PR00133">
    <property type="entry name" value="GLHYDRLASE3"/>
</dbReference>
<evidence type="ECO:0000313" key="4">
    <source>
        <dbReference type="EMBL" id="AEN96286.1"/>
    </source>
</evidence>
<dbReference type="EMBL" id="CP003040">
    <property type="protein sequence ID" value="AEN96286.1"/>
    <property type="molecule type" value="Genomic_DNA"/>
</dbReference>